<dbReference type="PANTHER" id="PTHR30506">
    <property type="entry name" value="INNER MEMBRANE PROTEIN"/>
    <property type="match status" value="1"/>
</dbReference>
<evidence type="ECO:0000256" key="1">
    <source>
        <dbReference type="ARBA" id="ARBA00004651"/>
    </source>
</evidence>
<feature type="transmembrane region" description="Helical" evidence="7">
    <location>
        <begin position="152"/>
        <end position="170"/>
    </location>
</feature>
<dbReference type="EMBL" id="FNRY01000001">
    <property type="protein sequence ID" value="SEB80684.1"/>
    <property type="molecule type" value="Genomic_DNA"/>
</dbReference>
<evidence type="ECO:0000256" key="4">
    <source>
        <dbReference type="ARBA" id="ARBA00022692"/>
    </source>
</evidence>
<feature type="transmembrane region" description="Helical" evidence="7">
    <location>
        <begin position="176"/>
        <end position="197"/>
    </location>
</feature>
<feature type="transmembrane region" description="Helical" evidence="7">
    <location>
        <begin position="6"/>
        <end position="27"/>
    </location>
</feature>
<keyword evidence="6 7" id="KW-0472">Membrane</keyword>
<evidence type="ECO:0000313" key="10">
    <source>
        <dbReference type="Proteomes" id="UP000199183"/>
    </source>
</evidence>
<evidence type="ECO:0000256" key="7">
    <source>
        <dbReference type="SAM" id="Phobius"/>
    </source>
</evidence>
<comment type="similarity">
    <text evidence="2">Belongs to the UPF0126 family.</text>
</comment>
<accession>A0A1H4MD65</accession>
<proteinExistence type="inferred from homology"/>
<dbReference type="InterPro" id="IPR005115">
    <property type="entry name" value="Gly_transporter"/>
</dbReference>
<keyword evidence="5 7" id="KW-1133">Transmembrane helix</keyword>
<gene>
    <name evidence="9" type="ORF">SAMN04489806_1825</name>
</gene>
<evidence type="ECO:0000256" key="3">
    <source>
        <dbReference type="ARBA" id="ARBA00022475"/>
    </source>
</evidence>
<feature type="domain" description="Glycine transporter" evidence="8">
    <location>
        <begin position="95"/>
        <end position="167"/>
    </location>
</feature>
<keyword evidence="4 7" id="KW-0812">Transmembrane</keyword>
<feature type="transmembrane region" description="Helical" evidence="7">
    <location>
        <begin position="66"/>
        <end position="86"/>
    </location>
</feature>
<sequence>MTESPFLLLLDLLGTFAFALGGALTAVRSARVDLVGVIALGMITAIGGGIIRDVMLNLSPATFQDWRYLAVAAAGALIAFAFGFHLDRLSTPIDVLDAVGLSFFAVSGAVKAVAFGLGPAQAIILGTITAVGGGTIRDSLLGRVPSVLSDGLYAVPAFIGAAIAVLLPIFGANGPVTAVIGAVVCFSIRMLGLHFGWNAPGPLHWKYGRPTPSKRD</sequence>
<dbReference type="STRING" id="640635.SAMN04489806_1825"/>
<dbReference type="GO" id="GO:0005886">
    <property type="term" value="C:plasma membrane"/>
    <property type="evidence" value="ECO:0007669"/>
    <property type="project" value="UniProtKB-SubCell"/>
</dbReference>
<keyword evidence="10" id="KW-1185">Reference proteome</keyword>
<feature type="domain" description="Glycine transporter" evidence="8">
    <location>
        <begin position="9"/>
        <end position="82"/>
    </location>
</feature>
<dbReference type="RefSeq" id="WP_091182926.1">
    <property type="nucleotide sequence ID" value="NZ_FNRY01000001.1"/>
</dbReference>
<feature type="transmembrane region" description="Helical" evidence="7">
    <location>
        <begin position="34"/>
        <end position="51"/>
    </location>
</feature>
<dbReference type="OrthoDB" id="9791874at2"/>
<feature type="transmembrane region" description="Helical" evidence="7">
    <location>
        <begin position="123"/>
        <end position="140"/>
    </location>
</feature>
<evidence type="ECO:0000256" key="6">
    <source>
        <dbReference type="ARBA" id="ARBA00023136"/>
    </source>
</evidence>
<dbReference type="Pfam" id="PF03458">
    <property type="entry name" value="Gly_transporter"/>
    <property type="match status" value="2"/>
</dbReference>
<reference evidence="9 10" key="1">
    <citation type="submission" date="2016-10" db="EMBL/GenBank/DDBJ databases">
        <authorList>
            <person name="de Groot N.N."/>
        </authorList>
    </citation>
    <scope>NUCLEOTIDE SEQUENCE [LARGE SCALE GENOMIC DNA]</scope>
    <source>
        <strain evidence="9 10">DSM 21799</strain>
    </source>
</reference>
<keyword evidence="3" id="KW-1003">Cell membrane</keyword>
<protein>
    <submittedName>
        <fullName evidence="9">Uncharacterized membrane protein YeiH</fullName>
    </submittedName>
</protein>
<evidence type="ECO:0000259" key="8">
    <source>
        <dbReference type="Pfam" id="PF03458"/>
    </source>
</evidence>
<dbReference type="PANTHER" id="PTHR30506:SF3">
    <property type="entry name" value="UPF0126 INNER MEMBRANE PROTEIN YADS-RELATED"/>
    <property type="match status" value="1"/>
</dbReference>
<name>A0A1H4MD65_9MICO</name>
<evidence type="ECO:0000256" key="5">
    <source>
        <dbReference type="ARBA" id="ARBA00022989"/>
    </source>
</evidence>
<evidence type="ECO:0000313" key="9">
    <source>
        <dbReference type="EMBL" id="SEB80684.1"/>
    </source>
</evidence>
<evidence type="ECO:0000256" key="2">
    <source>
        <dbReference type="ARBA" id="ARBA00008193"/>
    </source>
</evidence>
<dbReference type="AlphaFoldDB" id="A0A1H4MD65"/>
<organism evidence="9 10">
    <name type="scientific">Paramicrobacterium humi</name>
    <dbReference type="NCBI Taxonomy" id="640635"/>
    <lineage>
        <taxon>Bacteria</taxon>
        <taxon>Bacillati</taxon>
        <taxon>Actinomycetota</taxon>
        <taxon>Actinomycetes</taxon>
        <taxon>Micrococcales</taxon>
        <taxon>Microbacteriaceae</taxon>
        <taxon>Paramicrobacterium</taxon>
    </lineage>
</organism>
<comment type="subcellular location">
    <subcellularLocation>
        <location evidence="1">Cell membrane</location>
        <topology evidence="1">Multi-pass membrane protein</topology>
    </subcellularLocation>
</comment>
<dbReference type="Proteomes" id="UP000199183">
    <property type="component" value="Unassembled WGS sequence"/>
</dbReference>